<evidence type="ECO:0000256" key="4">
    <source>
        <dbReference type="ARBA" id="ARBA00022691"/>
    </source>
</evidence>
<dbReference type="Gene3D" id="3.40.50.150">
    <property type="entry name" value="Vaccinia Virus protein VP39"/>
    <property type="match status" value="1"/>
</dbReference>
<dbReference type="PANTHER" id="PTHR32183:SF6">
    <property type="entry name" value="CYSTEINE SULFINATE DESULFINASE_CYSTEINE DESULFURASE AND RELATED ENZYMES"/>
    <property type="match status" value="1"/>
</dbReference>
<dbReference type="EMBL" id="JH921448">
    <property type="protein sequence ID" value="EKD13887.1"/>
    <property type="molecule type" value="Genomic_DNA"/>
</dbReference>
<evidence type="ECO:0000256" key="3">
    <source>
        <dbReference type="ARBA" id="ARBA00022679"/>
    </source>
</evidence>
<dbReference type="eggNOG" id="ENOG502QS1V">
    <property type="taxonomic scope" value="Eukaryota"/>
</dbReference>
<dbReference type="KEGG" id="mbe:MBM_08088"/>
<name>K1WNF6_MARBU</name>
<evidence type="ECO:0000256" key="2">
    <source>
        <dbReference type="ARBA" id="ARBA00022603"/>
    </source>
</evidence>
<dbReference type="AlphaFoldDB" id="K1WNF6"/>
<keyword evidence="1" id="KW-0597">Phosphoprotein</keyword>
<dbReference type="RefSeq" id="XP_007295977.1">
    <property type="nucleotide sequence ID" value="XM_007295915.1"/>
</dbReference>
<dbReference type="HOGENOM" id="CLU_056435_7_0_1"/>
<feature type="region of interest" description="Disordered" evidence="5">
    <location>
        <begin position="1"/>
        <end position="20"/>
    </location>
</feature>
<organism evidence="6 7">
    <name type="scientific">Marssonina brunnea f. sp. multigermtubi (strain MB_m1)</name>
    <name type="common">Marssonina leaf spot fungus</name>
    <dbReference type="NCBI Taxonomy" id="1072389"/>
    <lineage>
        <taxon>Eukaryota</taxon>
        <taxon>Fungi</taxon>
        <taxon>Dikarya</taxon>
        <taxon>Ascomycota</taxon>
        <taxon>Pezizomycotina</taxon>
        <taxon>Leotiomycetes</taxon>
        <taxon>Helotiales</taxon>
        <taxon>Drepanopezizaceae</taxon>
        <taxon>Drepanopeziza</taxon>
    </lineage>
</organism>
<keyword evidence="4" id="KW-0949">S-adenosyl-L-methionine</keyword>
<dbReference type="PROSITE" id="PS51585">
    <property type="entry name" value="SAM_MT_TPMT"/>
    <property type="match status" value="1"/>
</dbReference>
<accession>K1WNF6</accession>
<dbReference type="SUPFAM" id="SSF53335">
    <property type="entry name" value="S-adenosyl-L-methionine-dependent methyltransferases"/>
    <property type="match status" value="1"/>
</dbReference>
<dbReference type="GeneID" id="18764023"/>
<dbReference type="Proteomes" id="UP000006753">
    <property type="component" value="Unassembled WGS sequence"/>
</dbReference>
<dbReference type="InterPro" id="IPR029063">
    <property type="entry name" value="SAM-dependent_MTases_sf"/>
</dbReference>
<dbReference type="InterPro" id="IPR008854">
    <property type="entry name" value="TPMT"/>
</dbReference>
<dbReference type="GO" id="GO:0032259">
    <property type="term" value="P:methylation"/>
    <property type="evidence" value="ECO:0007669"/>
    <property type="project" value="UniProtKB-KW"/>
</dbReference>
<keyword evidence="7" id="KW-1185">Reference proteome</keyword>
<reference evidence="6 7" key="1">
    <citation type="journal article" date="2012" name="BMC Genomics">
        <title>Sequencing the genome of Marssonina brunnea reveals fungus-poplar co-evolution.</title>
        <authorList>
            <person name="Zhu S."/>
            <person name="Cao Y.-Z."/>
            <person name="Jiang C."/>
            <person name="Tan B.-Y."/>
            <person name="Wang Z."/>
            <person name="Feng S."/>
            <person name="Zhang L."/>
            <person name="Su X.-H."/>
            <person name="Brejova B."/>
            <person name="Vinar T."/>
            <person name="Xu M."/>
            <person name="Wang M.-X."/>
            <person name="Zhang S.-G."/>
            <person name="Huang M.-R."/>
            <person name="Wu R."/>
            <person name="Zhou Y."/>
        </authorList>
    </citation>
    <scope>NUCLEOTIDE SEQUENCE [LARGE SCALE GENOMIC DNA]</scope>
    <source>
        <strain evidence="6 7">MB_m1</strain>
    </source>
</reference>
<evidence type="ECO:0000313" key="6">
    <source>
        <dbReference type="EMBL" id="EKD13887.1"/>
    </source>
</evidence>
<dbReference type="OrthoDB" id="276151at2759"/>
<dbReference type="OMA" id="RDFISVW"/>
<gene>
    <name evidence="6" type="ORF">MBM_08088</name>
</gene>
<dbReference type="Pfam" id="PF05724">
    <property type="entry name" value="TPMT"/>
    <property type="match status" value="1"/>
</dbReference>
<evidence type="ECO:0000313" key="7">
    <source>
        <dbReference type="Proteomes" id="UP000006753"/>
    </source>
</evidence>
<protein>
    <submittedName>
        <fullName evidence="6">Thiol methyltransferase</fullName>
    </submittedName>
</protein>
<keyword evidence="2 6" id="KW-0489">Methyltransferase</keyword>
<dbReference type="CDD" id="cd02440">
    <property type="entry name" value="AdoMet_MTases"/>
    <property type="match status" value="1"/>
</dbReference>
<dbReference type="InParanoid" id="K1WNF6"/>
<evidence type="ECO:0000256" key="5">
    <source>
        <dbReference type="SAM" id="MobiDB-lite"/>
    </source>
</evidence>
<sequence>MSSTPPPPPAPPLVPTDQPTDARARLLAHFTGATGPAAHGQKWDELWAAGFRPWDKGFPNPALVDLLAERQDLVLSPSTSQEKKTATTTTMTKMEKEEKEEKEEEKKKKKKKRALVPGCGKGYDVLLLSAFGYDAYGLEISGTALEEARRWEGEVAGKDVYATREGVEKGDVTWLAGDFFEDAFLEGVEGEGKFDLIYDYTFLSALPPTMRPAWSKRFVELLAPEGRVVCVEFPTYKPPSSGGPPWALPPKVYLAHLSRPGEELKYEEDGDLVESKLGEPKKNGLVRMAHFQPKRTHQIGYDAEGKVTDWVSVWTHPS</sequence>
<keyword evidence="3 6" id="KW-0808">Transferase</keyword>
<dbReference type="PANTHER" id="PTHR32183">
    <property type="match status" value="1"/>
</dbReference>
<feature type="region of interest" description="Disordered" evidence="5">
    <location>
        <begin position="77"/>
        <end position="111"/>
    </location>
</feature>
<feature type="compositionally biased region" description="Pro residues" evidence="5">
    <location>
        <begin position="1"/>
        <end position="14"/>
    </location>
</feature>
<dbReference type="GO" id="GO:0008757">
    <property type="term" value="F:S-adenosylmethionine-dependent methyltransferase activity"/>
    <property type="evidence" value="ECO:0007669"/>
    <property type="project" value="InterPro"/>
</dbReference>
<proteinExistence type="predicted"/>
<evidence type="ECO:0000256" key="1">
    <source>
        <dbReference type="ARBA" id="ARBA00022553"/>
    </source>
</evidence>